<feature type="region of interest" description="Disordered" evidence="2">
    <location>
        <begin position="610"/>
        <end position="741"/>
    </location>
</feature>
<feature type="region of interest" description="Disordered" evidence="2">
    <location>
        <begin position="22"/>
        <end position="42"/>
    </location>
</feature>
<dbReference type="SUPFAM" id="SSF53335">
    <property type="entry name" value="S-adenosyl-L-methionine-dependent methyltransferases"/>
    <property type="match status" value="1"/>
</dbReference>
<feature type="domain" description="SAM-dependent MTase RsmB/NOP-type" evidence="4">
    <location>
        <begin position="220"/>
        <end position="585"/>
    </location>
</feature>
<dbReference type="PANTHER" id="PTHR14663:SF2">
    <property type="entry name" value="METHYLTRANSFERASE NSUN7-RELATED"/>
    <property type="match status" value="1"/>
</dbReference>
<feature type="compositionally biased region" description="Low complexity" evidence="2">
    <location>
        <begin position="772"/>
        <end position="788"/>
    </location>
</feature>
<feature type="compositionally biased region" description="Basic residues" evidence="2">
    <location>
        <begin position="711"/>
        <end position="727"/>
    </location>
</feature>
<name>A0A6P7MHV4_BETSP</name>
<evidence type="ECO:0000256" key="2">
    <source>
        <dbReference type="SAM" id="MobiDB-lite"/>
    </source>
</evidence>
<keyword evidence="1" id="KW-0694">RNA-binding</keyword>
<dbReference type="Gene3D" id="3.40.50.150">
    <property type="entry name" value="Vaccinia Virus protein VP39"/>
    <property type="match status" value="2"/>
</dbReference>
<evidence type="ECO:0000259" key="4">
    <source>
        <dbReference type="PROSITE" id="PS51686"/>
    </source>
</evidence>
<evidence type="ECO:0000313" key="6">
    <source>
        <dbReference type="RefSeq" id="XP_029005938.1"/>
    </source>
</evidence>
<keyword evidence="3" id="KW-0732">Signal</keyword>
<evidence type="ECO:0000256" key="1">
    <source>
        <dbReference type="PROSITE-ProRule" id="PRU01023"/>
    </source>
</evidence>
<dbReference type="Gene3D" id="3.30.70.1170">
    <property type="entry name" value="Sun protein, domain 3"/>
    <property type="match status" value="1"/>
</dbReference>
<dbReference type="InterPro" id="IPR029063">
    <property type="entry name" value="SAM-dependent_MTases_sf"/>
</dbReference>
<dbReference type="InterPro" id="IPR042620">
    <property type="entry name" value="NSUN7"/>
</dbReference>
<dbReference type="InParanoid" id="A0A6P7MHV4"/>
<accession>A0A6P7MHV4</accession>
<feature type="compositionally biased region" description="Acidic residues" evidence="2">
    <location>
        <begin position="670"/>
        <end position="681"/>
    </location>
</feature>
<organism evidence="5 6">
    <name type="scientific">Betta splendens</name>
    <name type="common">Siamese fighting fish</name>
    <dbReference type="NCBI Taxonomy" id="158456"/>
    <lineage>
        <taxon>Eukaryota</taxon>
        <taxon>Metazoa</taxon>
        <taxon>Chordata</taxon>
        <taxon>Craniata</taxon>
        <taxon>Vertebrata</taxon>
        <taxon>Euteleostomi</taxon>
        <taxon>Actinopterygii</taxon>
        <taxon>Neopterygii</taxon>
        <taxon>Teleostei</taxon>
        <taxon>Neoteleostei</taxon>
        <taxon>Acanthomorphata</taxon>
        <taxon>Anabantaria</taxon>
        <taxon>Anabantiformes</taxon>
        <taxon>Anabantoidei</taxon>
        <taxon>Osphronemidae</taxon>
        <taxon>Betta</taxon>
    </lineage>
</organism>
<dbReference type="GeneID" id="114855163"/>
<keyword evidence="1 6" id="KW-0489">Methyltransferase</keyword>
<evidence type="ECO:0000256" key="3">
    <source>
        <dbReference type="SAM" id="SignalP"/>
    </source>
</evidence>
<dbReference type="Proteomes" id="UP000515150">
    <property type="component" value="Chromosome 1"/>
</dbReference>
<dbReference type="AlphaFoldDB" id="A0A6P7MHV4"/>
<protein>
    <submittedName>
        <fullName evidence="6">Methyltransferase NSUN7 isoform X1</fullName>
    </submittedName>
</protein>
<dbReference type="OrthoDB" id="6817893at2759"/>
<dbReference type="GO" id="GO:0008168">
    <property type="term" value="F:methyltransferase activity"/>
    <property type="evidence" value="ECO:0007669"/>
    <property type="project" value="UniProtKB-KW"/>
</dbReference>
<feature type="chain" id="PRO_5028204490" evidence="3">
    <location>
        <begin position="19"/>
        <end position="863"/>
    </location>
</feature>
<reference evidence="6" key="1">
    <citation type="submission" date="2025-08" db="UniProtKB">
        <authorList>
            <consortium name="RefSeq"/>
        </authorList>
    </citation>
    <scope>IDENTIFICATION</scope>
</reference>
<gene>
    <name evidence="6" type="primary">LOC114855163</name>
</gene>
<comment type="caution">
    <text evidence="1">Lacks conserved residue(s) required for the propagation of feature annotation.</text>
</comment>
<dbReference type="KEGG" id="bspl:114855163"/>
<feature type="region of interest" description="Disordered" evidence="2">
    <location>
        <begin position="754"/>
        <end position="863"/>
    </location>
</feature>
<dbReference type="RefSeq" id="XP_029005938.1">
    <property type="nucleotide sequence ID" value="XM_029150105.3"/>
</dbReference>
<dbReference type="PANTHER" id="PTHR14663">
    <property type="entry name" value="METHYLTRANSFERASE NSUN7-RELATED"/>
    <property type="match status" value="1"/>
</dbReference>
<dbReference type="GO" id="GO:0032259">
    <property type="term" value="P:methylation"/>
    <property type="evidence" value="ECO:0007669"/>
    <property type="project" value="UniProtKB-KW"/>
</dbReference>
<keyword evidence="5" id="KW-1185">Reference proteome</keyword>
<feature type="compositionally biased region" description="Polar residues" evidence="2">
    <location>
        <begin position="732"/>
        <end position="741"/>
    </location>
</feature>
<keyword evidence="1" id="KW-0949">S-adenosyl-L-methionine</keyword>
<dbReference type="PROSITE" id="PS51686">
    <property type="entry name" value="SAM_MT_RSMB_NOP"/>
    <property type="match status" value="1"/>
</dbReference>
<feature type="compositionally biased region" description="Basic and acidic residues" evidence="2">
    <location>
        <begin position="27"/>
        <end position="42"/>
    </location>
</feature>
<dbReference type="InterPro" id="IPR001678">
    <property type="entry name" value="MeTrfase_RsmB-F_NOP2_dom"/>
</dbReference>
<feature type="compositionally biased region" description="Low complexity" evidence="2">
    <location>
        <begin position="630"/>
        <end position="639"/>
    </location>
</feature>
<keyword evidence="1" id="KW-0808">Transferase</keyword>
<proteinExistence type="inferred from homology"/>
<feature type="signal peptide" evidence="3">
    <location>
        <begin position="1"/>
        <end position="18"/>
    </location>
</feature>
<sequence>MYFFLFLLLFVYSCNMSGQTPSVTVESSDKTADDSQDDHNQETVKEPLSLVLPQLHSSLPSPAVPPSDQAFLQASLIFQQLREDRPDAHPRLRYGKKVAAPLPVCGDRATQTRAYQLAFNALKYQDLLEAVITDSCFHASQHIPGDLLPLAVVMLYDFQDRRFAVHERSPDASEEALPDVRALEAGLRRCKVKLAASLARCRVRLDLQSVSGFLPRSVRTRHRRAKRLPLCAWVNALQISVDDMCDALRGAGLSEVENIAQLHEASFCRDPLCPDALVFSHHLRELLHGHSLARSHVLNIQDRSLCVAATVLRPLLFDGYDVLVAGSFSAVTLAHVAAVAADRPGRVLVCGADHAPPHVQEMKELLTQMGIKNVRVMSAAFYGLDDWDATVKHVKVIVVLPQCSTSALSDPVSTIHSEHGDLELLTDLSNGSVSRRKIQALAAQQAKLLAHALNCESHKTRSRTHTHTHTLRRRQRQITLQRLLLIQCAVTVSLSLSLSPLCVSVSKAQTVVYCTRSVYPEENEQLVKRVLDKTHTQPKLLPFRVNGPIFPDESQPASDTPESKFFRLEPSEFTNGCFVARLSRQADPTKVESVHDVLARAAAKGLLGGILPEQSKTAKKGRNRKSRADSSPSQPSSPSSEERQTGSELAAGRDPVLPSDGGEVAFKCSEEEEERTNEEEAGERKAEKERGQRRKHKRGQRKAPKEPKQQTKGHKKKRKKSKPRRIPRLTLTLISSAQASKRLSPITAAAHKLLDDPGIQAQRAAGSGGRGPPAQAAPPAASTQARPANTEGTATDADKRAGPRQAVEIKAVTREAKATDGVLPPISSQCLVSGHSKSSSSHTSQTQLSNVSASSSSLYLPGL</sequence>
<evidence type="ECO:0000313" key="5">
    <source>
        <dbReference type="Proteomes" id="UP000515150"/>
    </source>
</evidence>
<feature type="compositionally biased region" description="Low complexity" evidence="2">
    <location>
        <begin position="833"/>
        <end position="863"/>
    </location>
</feature>
<comment type="similarity">
    <text evidence="1">Belongs to the class I-like SAM-binding methyltransferase superfamily. RsmB/NOP family.</text>
</comment>
<feature type="region of interest" description="Disordered" evidence="2">
    <location>
        <begin position="542"/>
        <end position="563"/>
    </location>
</feature>
<dbReference type="GO" id="GO:0003723">
    <property type="term" value="F:RNA binding"/>
    <property type="evidence" value="ECO:0007669"/>
    <property type="project" value="UniProtKB-UniRule"/>
</dbReference>
<feature type="compositionally biased region" description="Basic residues" evidence="2">
    <location>
        <begin position="691"/>
        <end position="702"/>
    </location>
</feature>
<feature type="binding site" evidence="1">
    <location>
        <position position="353"/>
    </location>
    <ligand>
        <name>S-adenosyl-L-methionine</name>
        <dbReference type="ChEBI" id="CHEBI:59789"/>
    </ligand>
</feature>